<evidence type="ECO:0000313" key="1">
    <source>
        <dbReference type="EMBL" id="OGK04298.1"/>
    </source>
</evidence>
<organism evidence="1 2">
    <name type="scientific">Candidatus Raymondbacteria bacterium RIFOXYD12_FULL_49_13</name>
    <dbReference type="NCBI Taxonomy" id="1817890"/>
    <lineage>
        <taxon>Bacteria</taxon>
        <taxon>Raymondiibacteriota</taxon>
    </lineage>
</organism>
<dbReference type="AlphaFoldDB" id="A0A1F7FCD3"/>
<protein>
    <submittedName>
        <fullName evidence="1">Uncharacterized protein</fullName>
    </submittedName>
</protein>
<sequence length="239" mass="27027">MFRIIIFLAACCLHGQSILKGVEFSDWGPDETYFLKFDKTPNVYYPITKNSACRVHFMNTSVSKECLESVRSLKRAILLSADSGCMASVSVAIPLVDNDWHWETLPFPGTFVITVRPDDLEKIWEKSFTRQQTAPAAMRLFERNKTEYFFWSFDTAIASVLVHTRPGVVSVELYGNSAPPNASEEKIKSRFIKTLSWATASADSLRGTAVSWFDITTRKDPLVVWDFSGNTLKITFKKG</sequence>
<dbReference type="Proteomes" id="UP000179243">
    <property type="component" value="Unassembled WGS sequence"/>
</dbReference>
<name>A0A1F7FCD3_UNCRA</name>
<accession>A0A1F7FCD3</accession>
<evidence type="ECO:0000313" key="2">
    <source>
        <dbReference type="Proteomes" id="UP000179243"/>
    </source>
</evidence>
<gene>
    <name evidence="1" type="ORF">A2519_18240</name>
</gene>
<reference evidence="1 2" key="1">
    <citation type="journal article" date="2016" name="Nat. Commun.">
        <title>Thousands of microbial genomes shed light on interconnected biogeochemical processes in an aquifer system.</title>
        <authorList>
            <person name="Anantharaman K."/>
            <person name="Brown C.T."/>
            <person name="Hug L.A."/>
            <person name="Sharon I."/>
            <person name="Castelle C.J."/>
            <person name="Probst A.J."/>
            <person name="Thomas B.C."/>
            <person name="Singh A."/>
            <person name="Wilkins M.J."/>
            <person name="Karaoz U."/>
            <person name="Brodie E.L."/>
            <person name="Williams K.H."/>
            <person name="Hubbard S.S."/>
            <person name="Banfield J.F."/>
        </authorList>
    </citation>
    <scope>NUCLEOTIDE SEQUENCE [LARGE SCALE GENOMIC DNA]</scope>
</reference>
<comment type="caution">
    <text evidence="1">The sequence shown here is derived from an EMBL/GenBank/DDBJ whole genome shotgun (WGS) entry which is preliminary data.</text>
</comment>
<dbReference type="EMBL" id="MFYX01000074">
    <property type="protein sequence ID" value="OGK04298.1"/>
    <property type="molecule type" value="Genomic_DNA"/>
</dbReference>
<proteinExistence type="predicted"/>